<keyword evidence="4 5" id="KW-0560">Oxidoreductase</keyword>
<proteinExistence type="inferred from homology"/>
<dbReference type="FunFam" id="3.40.50.1980:FF:000001">
    <property type="entry name" value="Histidinol dehydrogenase"/>
    <property type="match status" value="1"/>
</dbReference>
<keyword evidence="11" id="KW-1185">Reference proteome</keyword>
<protein>
    <submittedName>
        <fullName evidence="10">Histidinol dehydrogenase</fullName>
        <ecNumber evidence="10">1.1.1.23</ecNumber>
    </submittedName>
</protein>
<feature type="active site" description="Proton acceptor" evidence="6">
    <location>
        <position position="315"/>
    </location>
</feature>
<dbReference type="eggNOG" id="COG0141">
    <property type="taxonomic scope" value="Bacteria"/>
</dbReference>
<dbReference type="Proteomes" id="UP000002366">
    <property type="component" value="Chromosome"/>
</dbReference>
<dbReference type="Gene3D" id="1.20.5.1300">
    <property type="match status" value="1"/>
</dbReference>
<evidence type="ECO:0000313" key="11">
    <source>
        <dbReference type="Proteomes" id="UP000002366"/>
    </source>
</evidence>
<feature type="binding site" evidence="7">
    <location>
        <position position="226"/>
    </location>
    <ligand>
        <name>substrate</name>
    </ligand>
</feature>
<dbReference type="GO" id="GO:0051287">
    <property type="term" value="F:NAD binding"/>
    <property type="evidence" value="ECO:0007669"/>
    <property type="project" value="InterPro"/>
</dbReference>
<dbReference type="SUPFAM" id="SSF53720">
    <property type="entry name" value="ALDH-like"/>
    <property type="match status" value="1"/>
</dbReference>
<dbReference type="STRING" id="572547.Amico_0684"/>
<evidence type="ECO:0000256" key="2">
    <source>
        <dbReference type="ARBA" id="ARBA00022723"/>
    </source>
</evidence>
<evidence type="ECO:0000256" key="7">
    <source>
        <dbReference type="PIRSR" id="PIRSR000099-3"/>
    </source>
</evidence>
<feature type="binding site" evidence="7">
    <location>
        <position position="403"/>
    </location>
    <ligand>
        <name>substrate</name>
    </ligand>
</feature>
<evidence type="ECO:0000256" key="5">
    <source>
        <dbReference type="PIRNR" id="PIRNR000099"/>
    </source>
</evidence>
<keyword evidence="2 8" id="KW-0479">Metal-binding</keyword>
<evidence type="ECO:0000256" key="4">
    <source>
        <dbReference type="ARBA" id="ARBA00023002"/>
    </source>
</evidence>
<dbReference type="InterPro" id="IPR022695">
    <property type="entry name" value="Histidinol_DH_monofunct"/>
</dbReference>
<organism evidence="10 11">
    <name type="scientific">Aminobacterium colombiense (strain DSM 12261 / ALA-1)</name>
    <dbReference type="NCBI Taxonomy" id="572547"/>
    <lineage>
        <taxon>Bacteria</taxon>
        <taxon>Thermotogati</taxon>
        <taxon>Synergistota</taxon>
        <taxon>Synergistia</taxon>
        <taxon>Synergistales</taxon>
        <taxon>Aminobacteriaceae</taxon>
        <taxon>Aminobacterium</taxon>
    </lineage>
</organism>
<evidence type="ECO:0000256" key="9">
    <source>
        <dbReference type="RuleBase" id="RU004175"/>
    </source>
</evidence>
<dbReference type="InterPro" id="IPR012131">
    <property type="entry name" value="Hstdl_DH"/>
</dbReference>
<evidence type="ECO:0000256" key="3">
    <source>
        <dbReference type="ARBA" id="ARBA00022833"/>
    </source>
</evidence>
<dbReference type="AlphaFoldDB" id="D5EE37"/>
<dbReference type="GO" id="GO:0046872">
    <property type="term" value="F:metal ion binding"/>
    <property type="evidence" value="ECO:0007669"/>
    <property type="project" value="UniProtKB-KW"/>
</dbReference>
<dbReference type="NCBIfam" id="TIGR00069">
    <property type="entry name" value="hisD"/>
    <property type="match status" value="1"/>
</dbReference>
<dbReference type="PIRSF" id="PIRSF000099">
    <property type="entry name" value="Histidinol_dh"/>
    <property type="match status" value="1"/>
</dbReference>
<dbReference type="GO" id="GO:0004399">
    <property type="term" value="F:histidinol dehydrogenase activity"/>
    <property type="evidence" value="ECO:0007669"/>
    <property type="project" value="UniProtKB-EC"/>
</dbReference>
<evidence type="ECO:0000256" key="6">
    <source>
        <dbReference type="PIRSR" id="PIRSR000099-1"/>
    </source>
</evidence>
<feature type="binding site" evidence="7">
    <location>
        <position position="248"/>
    </location>
    <ligand>
        <name>substrate</name>
    </ligand>
</feature>
<comment type="cofactor">
    <cofactor evidence="8">
        <name>Zn(2+)</name>
        <dbReference type="ChEBI" id="CHEBI:29105"/>
    </cofactor>
    <text evidence="8">Binds 1 zinc ion per subunit.</text>
</comment>
<dbReference type="CDD" id="cd06572">
    <property type="entry name" value="Histidinol_dh"/>
    <property type="match status" value="1"/>
</dbReference>
<dbReference type="KEGG" id="aco:Amico_0684"/>
<dbReference type="HOGENOM" id="CLU_006732_3_0_0"/>
<evidence type="ECO:0000313" key="10">
    <source>
        <dbReference type="EMBL" id="ADE56819.1"/>
    </source>
</evidence>
<name>D5EE37_AMICL</name>
<dbReference type="EMBL" id="CP001997">
    <property type="protein sequence ID" value="ADE56819.1"/>
    <property type="molecule type" value="Genomic_DNA"/>
</dbReference>
<feature type="binding site" evidence="8">
    <location>
        <position position="248"/>
    </location>
    <ligand>
        <name>Zn(2+)</name>
        <dbReference type="ChEBI" id="CHEBI:29105"/>
    </ligand>
</feature>
<sequence>MMQFLKKACSSQKSISDYVNTTVSLIVNRIREEGWKAVEEYALAIDSYKGAFRVSQNEMDEALQQLSLTTVKALKRAICNVRTFHQRQKKMFEPFFCSIEEGVTAGLRFLPVERTAVYVPAGRYPLPSTAIMGVVPAQEAGVSEIVLLSPPTKEGKIASVIAATASLLGVSEVWTLGGAHGIAAMAMGAGPIRKVDMIVGPGNAYVTEAKRILFGEVGIDGLAGPSEVLIIADDSANPAWLAADIAAQSEHDPMAASTLLCTDEKIAAQTSNELSILLETLETAETIRRAWEVNGTLAICSLEEAINESNVRAPEHLQLCVRAPEKVLDKCMAYGAAFIGSTTPVPFGDYIGGTNHTLPTNRRARFAGGLWTGTFLRPLTSLCIDSKGAASLAEDGINLAQMEGLKAHSLAMALRRNLS</sequence>
<comment type="similarity">
    <text evidence="1 5 9">Belongs to the histidinol dehydrogenase family.</text>
</comment>
<dbReference type="Gene3D" id="3.40.50.1980">
    <property type="entry name" value="Nitrogenase molybdenum iron protein domain"/>
    <property type="match status" value="2"/>
</dbReference>
<feature type="binding site" evidence="7">
    <location>
        <position position="408"/>
    </location>
    <ligand>
        <name>substrate</name>
    </ligand>
</feature>
<dbReference type="Pfam" id="PF00815">
    <property type="entry name" value="Histidinol_dh"/>
    <property type="match status" value="1"/>
</dbReference>
<dbReference type="InterPro" id="IPR016161">
    <property type="entry name" value="Ald_DH/histidinol_DH"/>
</dbReference>
<dbReference type="PANTHER" id="PTHR21256:SF2">
    <property type="entry name" value="HISTIDINE BIOSYNTHESIS TRIFUNCTIONAL PROTEIN"/>
    <property type="match status" value="1"/>
</dbReference>
<feature type="binding site" evidence="8">
    <location>
        <position position="349"/>
    </location>
    <ligand>
        <name>Zn(2+)</name>
        <dbReference type="ChEBI" id="CHEBI:29105"/>
    </ligand>
</feature>
<feature type="binding site" evidence="8">
    <location>
        <position position="251"/>
    </location>
    <ligand>
        <name>Zn(2+)</name>
        <dbReference type="ChEBI" id="CHEBI:29105"/>
    </ligand>
</feature>
<evidence type="ECO:0000256" key="8">
    <source>
        <dbReference type="PIRSR" id="PIRSR000099-4"/>
    </source>
</evidence>
<feature type="active site" description="Proton acceptor" evidence="6">
    <location>
        <position position="316"/>
    </location>
</feature>
<dbReference type="GO" id="GO:0005737">
    <property type="term" value="C:cytoplasm"/>
    <property type="evidence" value="ECO:0007669"/>
    <property type="project" value="TreeGrafter"/>
</dbReference>
<dbReference type="PANTHER" id="PTHR21256">
    <property type="entry name" value="HISTIDINOL DEHYDROGENASE HDH"/>
    <property type="match status" value="1"/>
</dbReference>
<reference evidence="10 11" key="1">
    <citation type="journal article" date="2010" name="Stand. Genomic Sci.">
        <title>Complete genome sequence of Aminobacterium colombiense type strain (ALA-1).</title>
        <authorList>
            <person name="Chertkov O."/>
            <person name="Sikorski J."/>
            <person name="Brambilla E."/>
            <person name="Lapidus A."/>
            <person name="Copeland A."/>
            <person name="Glavina Del Rio T."/>
            <person name="Nolan M."/>
            <person name="Lucas S."/>
            <person name="Tice H."/>
            <person name="Cheng J.F."/>
            <person name="Han C."/>
            <person name="Detter J.C."/>
            <person name="Bruce D."/>
            <person name="Tapia R."/>
            <person name="Goodwin L."/>
            <person name="Pitluck S."/>
            <person name="Liolios K."/>
            <person name="Ivanova N."/>
            <person name="Mavromatis K."/>
            <person name="Ovchinnikova G."/>
            <person name="Pati A."/>
            <person name="Chen A."/>
            <person name="Palaniappan K."/>
            <person name="Land M."/>
            <person name="Hauser L."/>
            <person name="Chang Y.J."/>
            <person name="Jeffries C.D."/>
            <person name="Spring S."/>
            <person name="Rohde M."/>
            <person name="Goker M."/>
            <person name="Bristow J."/>
            <person name="Eisen J.A."/>
            <person name="Markowitz V."/>
            <person name="Hugenholtz P."/>
            <person name="Kyrpides N.C."/>
            <person name="Klenk H.P."/>
        </authorList>
    </citation>
    <scope>NUCLEOTIDE SEQUENCE [LARGE SCALE GENOMIC DNA]</scope>
    <source>
        <strain evidence="11">DSM 12261 / ALA-1</strain>
    </source>
</reference>
<feature type="binding site" evidence="7">
    <location>
        <position position="316"/>
    </location>
    <ligand>
        <name>substrate</name>
    </ligand>
</feature>
<accession>D5EE37</accession>
<dbReference type="EC" id="1.1.1.23" evidence="10"/>
<feature type="binding site" evidence="8">
    <location>
        <position position="408"/>
    </location>
    <ligand>
        <name>Zn(2+)</name>
        <dbReference type="ChEBI" id="CHEBI:29105"/>
    </ligand>
</feature>
<feature type="binding site" evidence="7">
    <location>
        <position position="349"/>
    </location>
    <ligand>
        <name>substrate</name>
    </ligand>
</feature>
<keyword evidence="3 8" id="KW-0862">Zinc</keyword>
<evidence type="ECO:0000256" key="1">
    <source>
        <dbReference type="ARBA" id="ARBA00010178"/>
    </source>
</evidence>
<dbReference type="GO" id="GO:0000105">
    <property type="term" value="P:L-histidine biosynthetic process"/>
    <property type="evidence" value="ECO:0007669"/>
    <property type="project" value="InterPro"/>
</dbReference>
<feature type="binding site" evidence="7">
    <location>
        <position position="251"/>
    </location>
    <ligand>
        <name>substrate</name>
    </ligand>
</feature>
<gene>
    <name evidence="10" type="ordered locus">Amico_0684</name>
</gene>
<dbReference type="PRINTS" id="PR00083">
    <property type="entry name" value="HOLDHDRGNASE"/>
</dbReference>